<comment type="caution">
    <text evidence="4">The sequence shown here is derived from an EMBL/GenBank/DDBJ whole genome shotgun (WGS) entry which is preliminary data.</text>
</comment>
<feature type="domain" description="Methyltransferase" evidence="3">
    <location>
        <begin position="52"/>
        <end position="121"/>
    </location>
</feature>
<keyword evidence="2" id="KW-0808">Transferase</keyword>
<organism evidence="4 5">
    <name type="scientific">Deinococcus malanensis</name>
    <dbReference type="NCBI Taxonomy" id="1706855"/>
    <lineage>
        <taxon>Bacteria</taxon>
        <taxon>Thermotogati</taxon>
        <taxon>Deinococcota</taxon>
        <taxon>Deinococci</taxon>
        <taxon>Deinococcales</taxon>
        <taxon>Deinococcaceae</taxon>
        <taxon>Deinococcus</taxon>
    </lineage>
</organism>
<reference evidence="5" key="1">
    <citation type="journal article" date="2019" name="Int. J. Syst. Evol. Microbiol.">
        <title>The Global Catalogue of Microorganisms (GCM) 10K type strain sequencing project: providing services to taxonomists for standard genome sequencing and annotation.</title>
        <authorList>
            <consortium name="The Broad Institute Genomics Platform"/>
            <consortium name="The Broad Institute Genome Sequencing Center for Infectious Disease"/>
            <person name="Wu L."/>
            <person name="Ma J."/>
        </authorList>
    </citation>
    <scope>NUCLEOTIDE SEQUENCE [LARGE SCALE GENOMIC DNA]</scope>
    <source>
        <strain evidence="5">JCM 30331</strain>
    </source>
</reference>
<accession>A0ABQ2ESQ4</accession>
<gene>
    <name evidence="4" type="ORF">GCM10008955_17650</name>
</gene>
<sequence length="230" mass="25137">MTRREGAGRAWSDDVARRPGGYAVTWTQTVEGPDAQKLFDTRVSELTPSMNVLDLGCGDGAFTLSVAKHARHVTGVDFSEGMLANARRAAEAQGMENVTFVHAHAREDAGLTRGAFNVAYTRRGPNITVVVPALVRAGGVLLGLHPLERDAGGLRDSGLSVVRYERLDDLLRFPTVTDLARYLQRTPGMPDVRQPEHADLLRALAREHAHPEGGYAKPVRWLLWEARVPG</sequence>
<keyword evidence="1" id="KW-0489">Methyltransferase</keyword>
<name>A0ABQ2ESQ4_9DEIO</name>
<dbReference type="PANTHER" id="PTHR43861:SF1">
    <property type="entry name" value="TRANS-ACONITATE 2-METHYLTRANSFERASE"/>
    <property type="match status" value="1"/>
</dbReference>
<evidence type="ECO:0000256" key="2">
    <source>
        <dbReference type="ARBA" id="ARBA00022679"/>
    </source>
</evidence>
<evidence type="ECO:0000313" key="5">
    <source>
        <dbReference type="Proteomes" id="UP000647587"/>
    </source>
</evidence>
<evidence type="ECO:0000313" key="4">
    <source>
        <dbReference type="EMBL" id="GGK24521.1"/>
    </source>
</evidence>
<dbReference type="Proteomes" id="UP000647587">
    <property type="component" value="Unassembled WGS sequence"/>
</dbReference>
<dbReference type="RefSeq" id="WP_189006905.1">
    <property type="nucleotide sequence ID" value="NZ_BMPP01000006.1"/>
</dbReference>
<dbReference type="CDD" id="cd02440">
    <property type="entry name" value="AdoMet_MTases"/>
    <property type="match status" value="1"/>
</dbReference>
<evidence type="ECO:0000259" key="3">
    <source>
        <dbReference type="Pfam" id="PF13649"/>
    </source>
</evidence>
<dbReference type="Gene3D" id="3.40.50.150">
    <property type="entry name" value="Vaccinia Virus protein VP39"/>
    <property type="match status" value="1"/>
</dbReference>
<dbReference type="InterPro" id="IPR029063">
    <property type="entry name" value="SAM-dependent_MTases_sf"/>
</dbReference>
<evidence type="ECO:0000256" key="1">
    <source>
        <dbReference type="ARBA" id="ARBA00022603"/>
    </source>
</evidence>
<keyword evidence="5" id="KW-1185">Reference proteome</keyword>
<dbReference type="EMBL" id="BMPP01000006">
    <property type="protein sequence ID" value="GGK24521.1"/>
    <property type="molecule type" value="Genomic_DNA"/>
</dbReference>
<proteinExistence type="predicted"/>
<protein>
    <recommendedName>
        <fullName evidence="3">Methyltransferase domain-containing protein</fullName>
    </recommendedName>
</protein>
<dbReference type="SUPFAM" id="SSF53335">
    <property type="entry name" value="S-adenosyl-L-methionine-dependent methyltransferases"/>
    <property type="match status" value="1"/>
</dbReference>
<dbReference type="Pfam" id="PF13649">
    <property type="entry name" value="Methyltransf_25"/>
    <property type="match status" value="1"/>
</dbReference>
<dbReference type="PANTHER" id="PTHR43861">
    <property type="entry name" value="TRANS-ACONITATE 2-METHYLTRANSFERASE-RELATED"/>
    <property type="match status" value="1"/>
</dbReference>
<dbReference type="InterPro" id="IPR041698">
    <property type="entry name" value="Methyltransf_25"/>
</dbReference>